<dbReference type="GO" id="GO:0015171">
    <property type="term" value="F:amino acid transmembrane transporter activity"/>
    <property type="evidence" value="ECO:0007669"/>
    <property type="project" value="TreeGrafter"/>
</dbReference>
<dbReference type="EMBL" id="CVVU01000144">
    <property type="protein sequence ID" value="CRO71128.1"/>
    <property type="molecule type" value="Genomic_DNA"/>
</dbReference>
<reference evidence="8" key="5">
    <citation type="submission" date="2020-01" db="EMBL/GenBank/DDBJ databases">
        <title>Bacteria Cultured from War Wounds Associated with the Conflict in Eastern Ukraine.</title>
        <authorList>
            <person name="Snesrud E."/>
            <person name="Galac M.R."/>
            <person name="Mc Gann P."/>
            <person name="Valentine K."/>
            <person name="Viacheslav K."/>
        </authorList>
    </citation>
    <scope>NUCLEOTIDE SEQUENCE</scope>
    <source>
        <strain evidence="8">VNMU148</strain>
    </source>
</reference>
<reference evidence="10" key="1">
    <citation type="submission" date="2015-06" db="EMBL/GenBank/DDBJ databases">
        <authorList>
            <person name="Radhakrishnan Rajesh"/>
            <person name="Underwood Anthony"/>
            <person name="Al-Shahib Ali"/>
        </authorList>
    </citation>
    <scope>NUCLEOTIDE SEQUENCE [LARGE SCALE GENOMIC DNA]</scope>
    <source>
        <strain evidence="10">P19_London_7_VIM_2_05_10</strain>
    </source>
</reference>
<evidence type="ECO:0000313" key="9">
    <source>
        <dbReference type="EMBL" id="RPM21592.1"/>
    </source>
</evidence>
<keyword evidence="3 6" id="KW-0812">Transmembrane</keyword>
<sequence>MQELSVLLTLAAVFAIALVSPGPDVALVVRTSLHQGRRAGLASALGLACGILLHTTLVLTGVSLLLSRTPVLFAILQALGALYLAWLGVGALRAWLRRGDGQPGRLDGALPPSPLGPWLRGVATNLFNPKALVFFIALLGSLIPAQMSLGGKLAVAALLFGMGACWFGLLSLTLTRPALQTRLLRAVPWLDAACGVVFLLVAAAILEHLVRSA</sequence>
<dbReference type="GO" id="GO:0005886">
    <property type="term" value="C:plasma membrane"/>
    <property type="evidence" value="ECO:0007669"/>
    <property type="project" value="UniProtKB-SubCell"/>
</dbReference>
<evidence type="ECO:0000313" key="11">
    <source>
        <dbReference type="Proteomes" id="UP000284767"/>
    </source>
</evidence>
<dbReference type="EMBL" id="NSNE01000002">
    <property type="protein sequence ID" value="RPM21592.1"/>
    <property type="molecule type" value="Genomic_DNA"/>
</dbReference>
<dbReference type="Pfam" id="PF01810">
    <property type="entry name" value="LysE"/>
    <property type="match status" value="1"/>
</dbReference>
<dbReference type="EMBL" id="WXZT01000014">
    <property type="protein sequence ID" value="MZZ14757.1"/>
    <property type="molecule type" value="Genomic_DNA"/>
</dbReference>
<feature type="transmembrane region" description="Helical" evidence="6">
    <location>
        <begin position="186"/>
        <end position="206"/>
    </location>
</feature>
<dbReference type="InterPro" id="IPR001123">
    <property type="entry name" value="LeuE-type"/>
</dbReference>
<dbReference type="PANTHER" id="PTHR30086">
    <property type="entry name" value="ARGININE EXPORTER PROTEIN ARGO"/>
    <property type="match status" value="1"/>
</dbReference>
<evidence type="ECO:0000256" key="5">
    <source>
        <dbReference type="ARBA" id="ARBA00023136"/>
    </source>
</evidence>
<comment type="subcellular location">
    <subcellularLocation>
        <location evidence="1">Cell membrane</location>
        <topology evidence="1">Multi-pass membrane protein</topology>
    </subcellularLocation>
</comment>
<comment type="caution">
    <text evidence="9">The sequence shown here is derived from an EMBL/GenBank/DDBJ whole genome shotgun (WGS) entry which is preliminary data.</text>
</comment>
<gene>
    <name evidence="7" type="primary">rhtC_3</name>
    <name evidence="8" type="ORF">GUL26_21145</name>
    <name evidence="9" type="ORF">IPC1295_04830</name>
    <name evidence="7" type="ORF">PAERUG_P19_London_7_VIM_2_05_10_02325</name>
</gene>
<evidence type="ECO:0000256" key="6">
    <source>
        <dbReference type="SAM" id="Phobius"/>
    </source>
</evidence>
<reference evidence="9 11" key="3">
    <citation type="submission" date="2017-08" db="EMBL/GenBank/DDBJ databases">
        <authorList>
            <person name="Feschi L."/>
            <person name="Jeukens J."/>
            <person name="Emond-Rheault J.-G."/>
            <person name="Kukavica-Ibrulj I."/>
            <person name="Boyle B."/>
            <person name="Levesque R.C."/>
        </authorList>
    </citation>
    <scope>NUCLEOTIDE SEQUENCE [LARGE SCALE GENOMIC DNA]</scope>
    <source>
        <strain evidence="9 11">PA-W36</strain>
    </source>
</reference>
<name>A0A0D6I1A2_PSEAI</name>
<dbReference type="AlphaFoldDB" id="A0A0D6I1A2"/>
<proteinExistence type="predicted"/>
<reference evidence="7" key="2">
    <citation type="submission" date="2015-06" db="EMBL/GenBank/DDBJ databases">
        <authorList>
            <person name="Radhakrishnan R."/>
            <person name="Underwood A."/>
            <person name="Al-Shahib A."/>
        </authorList>
    </citation>
    <scope>NUCLEOTIDE SEQUENCE</scope>
    <source>
        <strain evidence="7">P19_London_7_VIM_2_05_10</strain>
    </source>
</reference>
<reference evidence="9 11" key="4">
    <citation type="submission" date="2019-01" db="EMBL/GenBank/DDBJ databases">
        <title>The Pseudomonas aeruginosa pan-genome provides new insights on its population structure, horizontal gene transfer and pathogenicity.</title>
        <authorList>
            <person name="Freschi L."/>
            <person name="Vincent A.T."/>
            <person name="Jeukens J."/>
            <person name="Emond-Rheault J.-G."/>
            <person name="Kukavica-Ibrulj I."/>
            <person name="Dupont M.-J."/>
            <person name="Charette S.J."/>
            <person name="Boyle B."/>
            <person name="Levesque R.C."/>
        </authorList>
    </citation>
    <scope>NUCLEOTIDE SEQUENCE [LARGE SCALE GENOMIC DNA]</scope>
    <source>
        <strain evidence="9 11">PA-W36</strain>
    </source>
</reference>
<dbReference type="RefSeq" id="WP_003117750.1">
    <property type="nucleotide sequence ID" value="NZ_AP014839.1"/>
</dbReference>
<keyword evidence="4 6" id="KW-1133">Transmembrane helix</keyword>
<organism evidence="9 11">
    <name type="scientific">Pseudomonas aeruginosa</name>
    <dbReference type="NCBI Taxonomy" id="287"/>
    <lineage>
        <taxon>Bacteria</taxon>
        <taxon>Pseudomonadati</taxon>
        <taxon>Pseudomonadota</taxon>
        <taxon>Gammaproteobacteria</taxon>
        <taxon>Pseudomonadales</taxon>
        <taxon>Pseudomonadaceae</taxon>
        <taxon>Pseudomonas</taxon>
    </lineage>
</organism>
<dbReference type="Proteomes" id="UP000644192">
    <property type="component" value="Unassembled WGS sequence"/>
</dbReference>
<evidence type="ECO:0000256" key="2">
    <source>
        <dbReference type="ARBA" id="ARBA00022475"/>
    </source>
</evidence>
<protein>
    <submittedName>
        <fullName evidence="9">LysE family translocator</fullName>
    </submittedName>
    <submittedName>
        <fullName evidence="8">LysE family transporter</fullName>
    </submittedName>
    <submittedName>
        <fullName evidence="7">Threonine efflux protein</fullName>
    </submittedName>
</protein>
<feature type="transmembrane region" description="Helical" evidence="6">
    <location>
        <begin position="41"/>
        <end position="66"/>
    </location>
</feature>
<evidence type="ECO:0000313" key="8">
    <source>
        <dbReference type="EMBL" id="MZZ14757.1"/>
    </source>
</evidence>
<dbReference type="Proteomes" id="UP000284767">
    <property type="component" value="Unassembled WGS sequence"/>
</dbReference>
<evidence type="ECO:0000256" key="4">
    <source>
        <dbReference type="ARBA" id="ARBA00022989"/>
    </source>
</evidence>
<dbReference type="Proteomes" id="UP000045039">
    <property type="component" value="Unassembled WGS sequence"/>
</dbReference>
<feature type="transmembrane region" description="Helical" evidence="6">
    <location>
        <begin position="6"/>
        <end position="29"/>
    </location>
</feature>
<accession>A0A1S1C2W4</accession>
<keyword evidence="5 6" id="KW-0472">Membrane</keyword>
<feature type="transmembrane region" description="Helical" evidence="6">
    <location>
        <begin position="127"/>
        <end position="147"/>
    </location>
</feature>
<feature type="transmembrane region" description="Helical" evidence="6">
    <location>
        <begin position="153"/>
        <end position="174"/>
    </location>
</feature>
<evidence type="ECO:0000313" key="10">
    <source>
        <dbReference type="Proteomes" id="UP000045039"/>
    </source>
</evidence>
<dbReference type="PANTHER" id="PTHR30086:SF17">
    <property type="entry name" value="LYSE FAMILY TRANSLOCATOR"/>
    <property type="match status" value="1"/>
</dbReference>
<evidence type="ECO:0000256" key="1">
    <source>
        <dbReference type="ARBA" id="ARBA00004651"/>
    </source>
</evidence>
<keyword evidence="2" id="KW-1003">Cell membrane</keyword>
<feature type="transmembrane region" description="Helical" evidence="6">
    <location>
        <begin position="72"/>
        <end position="96"/>
    </location>
</feature>
<accession>A0A0D6I1A2</accession>
<evidence type="ECO:0000313" key="7">
    <source>
        <dbReference type="EMBL" id="CRO71128.1"/>
    </source>
</evidence>
<dbReference type="PIRSF" id="PIRSF006324">
    <property type="entry name" value="LeuE"/>
    <property type="match status" value="1"/>
</dbReference>
<evidence type="ECO:0000256" key="3">
    <source>
        <dbReference type="ARBA" id="ARBA00022692"/>
    </source>
</evidence>